<protein>
    <submittedName>
        <fullName evidence="1">Uncharacterized protein</fullName>
    </submittedName>
</protein>
<sequence>MTVHKSEEMAAHAEKHGWRTAVRTDLEHYEETGNVEDIKWILFAIRGEEDKQEILKVRWWGDLQESAFYKYGDYSLRPARKAPVLKLIEGQPNPKKFRKEEKKSKPATVEDKLAGKSVPWEGDDAPAFDILLGVIGHTITWIGSDGEERTQSCPKASNLGKAHFKVKTTKAGKRVLEWANSFGFHACYVDSIIVVV</sequence>
<name>A0A0K1LS32_9CAUD</name>
<evidence type="ECO:0000313" key="2">
    <source>
        <dbReference type="Proteomes" id="UP000222075"/>
    </source>
</evidence>
<accession>A0A0K1LS32</accession>
<reference evidence="1 2" key="1">
    <citation type="journal article" date="2016" name="BMC Microbiol.">
        <title>Characterization of mycobacteria and mycobacteriophages isolated from compost at the Sao Paulo Zoo Park Foundation in Brazil and creation of the new mycobacteriophage Cluster U.</title>
        <authorList>
            <person name="Lima-Junior J.D."/>
            <person name="Viana-Niero C."/>
            <person name="Conde Oliveira D.V."/>
            <person name="Machado G.E."/>
            <person name="Rabello M.C."/>
            <person name="Martins-Junior J."/>
            <person name="Martins L.F."/>
            <person name="Digiampietri L.A."/>
            <person name="da Silva A.M."/>
            <person name="Setubal J.C."/>
            <person name="Russell D.A."/>
            <person name="Jacobs-Sera D."/>
            <person name="Pope W.H."/>
            <person name="Hatfull G.F."/>
            <person name="Leao S.C."/>
        </authorList>
    </citation>
    <scope>NUCLEOTIDE SEQUENCE [LARGE SCALE GENOMIC DNA]</scope>
</reference>
<dbReference type="EMBL" id="KR997933">
    <property type="protein sequence ID" value="AKU45362.1"/>
    <property type="molecule type" value="Genomic_DNA"/>
</dbReference>
<dbReference type="Proteomes" id="UP000222075">
    <property type="component" value="Segment"/>
</dbReference>
<organism evidence="1 2">
    <name type="scientific">Mycobacterium phage Madruga</name>
    <dbReference type="NCBI Taxonomy" id="1675552"/>
    <lineage>
        <taxon>Viruses</taxon>
        <taxon>Duplodnaviria</taxon>
        <taxon>Heunggongvirae</taxon>
        <taxon>Uroviricota</taxon>
        <taxon>Caudoviricetes</taxon>
        <taxon>Patiencevirus</taxon>
        <taxon>Patiencevirus patience</taxon>
    </lineage>
</organism>
<evidence type="ECO:0000313" key="1">
    <source>
        <dbReference type="EMBL" id="AKU45362.1"/>
    </source>
</evidence>
<proteinExistence type="predicted"/>
<gene>
    <name evidence="1" type="ORF">MADRUGA_72</name>
</gene>